<keyword evidence="3" id="KW-1185">Reference proteome</keyword>
<evidence type="ECO:0000256" key="1">
    <source>
        <dbReference type="SAM" id="Coils"/>
    </source>
</evidence>
<evidence type="ECO:0000313" key="3">
    <source>
        <dbReference type="Proteomes" id="UP001589818"/>
    </source>
</evidence>
<dbReference type="RefSeq" id="WP_204821561.1">
    <property type="nucleotide sequence ID" value="NZ_JANHOF010000014.1"/>
</dbReference>
<name>A0ABV6JBU2_9BACL</name>
<dbReference type="EMBL" id="JBHLVF010000033">
    <property type="protein sequence ID" value="MFC0393375.1"/>
    <property type="molecule type" value="Genomic_DNA"/>
</dbReference>
<protein>
    <submittedName>
        <fullName evidence="2">Uncharacterized protein</fullName>
    </submittedName>
</protein>
<organism evidence="2 3">
    <name type="scientific">Paenibacillus mendelii</name>
    <dbReference type="NCBI Taxonomy" id="206163"/>
    <lineage>
        <taxon>Bacteria</taxon>
        <taxon>Bacillati</taxon>
        <taxon>Bacillota</taxon>
        <taxon>Bacilli</taxon>
        <taxon>Bacillales</taxon>
        <taxon>Paenibacillaceae</taxon>
        <taxon>Paenibacillus</taxon>
    </lineage>
</organism>
<accession>A0ABV6JBU2</accession>
<proteinExistence type="predicted"/>
<comment type="caution">
    <text evidence="2">The sequence shown here is derived from an EMBL/GenBank/DDBJ whole genome shotgun (WGS) entry which is preliminary data.</text>
</comment>
<dbReference type="Proteomes" id="UP001589818">
    <property type="component" value="Unassembled WGS sequence"/>
</dbReference>
<feature type="coiled-coil region" evidence="1">
    <location>
        <begin position="3"/>
        <end position="99"/>
    </location>
</feature>
<reference evidence="2 3" key="1">
    <citation type="submission" date="2024-09" db="EMBL/GenBank/DDBJ databases">
        <authorList>
            <person name="Sun Q."/>
            <person name="Mori K."/>
        </authorList>
    </citation>
    <scope>NUCLEOTIDE SEQUENCE [LARGE SCALE GENOMIC DNA]</scope>
    <source>
        <strain evidence="2 3">CCM 4839</strain>
    </source>
</reference>
<keyword evidence="1" id="KW-0175">Coiled coil</keyword>
<sequence length="104" mass="11705">MSINLTQAFIQRLNREIAALQQESMSVQKKKEQALSKLKQLQRHTKISASPSDLNNTLSRINKLSKEIAELNSTHPVLLKQLAAKKAALQEQLSKNRTTESPDN</sequence>
<evidence type="ECO:0000313" key="2">
    <source>
        <dbReference type="EMBL" id="MFC0393375.1"/>
    </source>
</evidence>
<gene>
    <name evidence="2" type="ORF">ACFFJ8_18595</name>
</gene>